<dbReference type="SUPFAM" id="SSF55785">
    <property type="entry name" value="PYP-like sensor domain (PAS domain)"/>
    <property type="match status" value="2"/>
</dbReference>
<name>A0A1M6QR91_9AQUI</name>
<evidence type="ECO:0000256" key="1">
    <source>
        <dbReference type="ARBA" id="ARBA00022741"/>
    </source>
</evidence>
<dbReference type="RefSeq" id="WP_079653536.1">
    <property type="nucleotide sequence ID" value="NZ_LT670846.1"/>
</dbReference>
<dbReference type="OrthoDB" id="9803970at2"/>
<accession>A0A1M6QR91</accession>
<evidence type="ECO:0000256" key="5">
    <source>
        <dbReference type="ARBA" id="ARBA00023159"/>
    </source>
</evidence>
<dbReference type="PROSITE" id="PS00688">
    <property type="entry name" value="SIGMA54_INTERACT_3"/>
    <property type="match status" value="1"/>
</dbReference>
<dbReference type="EMBL" id="LT670846">
    <property type="protein sequence ID" value="SHK22812.1"/>
    <property type="molecule type" value="Genomic_DNA"/>
</dbReference>
<dbReference type="PANTHER" id="PTHR32071">
    <property type="entry name" value="TRANSCRIPTIONAL REGULATORY PROTEIN"/>
    <property type="match status" value="1"/>
</dbReference>
<dbReference type="CDD" id="cd00130">
    <property type="entry name" value="PAS"/>
    <property type="match status" value="1"/>
</dbReference>
<dbReference type="InterPro" id="IPR000014">
    <property type="entry name" value="PAS"/>
</dbReference>
<keyword evidence="10" id="KW-1185">Reference proteome</keyword>
<dbReference type="AlphaFoldDB" id="A0A1M6QR91"/>
<keyword evidence="6" id="KW-0804">Transcription</keyword>
<dbReference type="Proteomes" id="UP000189810">
    <property type="component" value="Chromosome I"/>
</dbReference>
<dbReference type="GO" id="GO:0005524">
    <property type="term" value="F:ATP binding"/>
    <property type="evidence" value="ECO:0007669"/>
    <property type="project" value="UniProtKB-KW"/>
</dbReference>
<dbReference type="GO" id="GO:0006355">
    <property type="term" value="P:regulation of DNA-templated transcription"/>
    <property type="evidence" value="ECO:0007669"/>
    <property type="project" value="InterPro"/>
</dbReference>
<evidence type="ECO:0000256" key="4">
    <source>
        <dbReference type="ARBA" id="ARBA00023125"/>
    </source>
</evidence>
<dbReference type="InterPro" id="IPR025944">
    <property type="entry name" value="Sigma_54_int_dom_CS"/>
</dbReference>
<evidence type="ECO:0000313" key="10">
    <source>
        <dbReference type="Proteomes" id="UP000189810"/>
    </source>
</evidence>
<dbReference type="Pfam" id="PF08448">
    <property type="entry name" value="PAS_4"/>
    <property type="match status" value="1"/>
</dbReference>
<dbReference type="Gene3D" id="3.40.50.300">
    <property type="entry name" value="P-loop containing nucleotide triphosphate hydrolases"/>
    <property type="match status" value="1"/>
</dbReference>
<feature type="domain" description="Sigma-54 factor interaction" evidence="7">
    <location>
        <begin position="217"/>
        <end position="446"/>
    </location>
</feature>
<dbReference type="InterPro" id="IPR013656">
    <property type="entry name" value="PAS_4"/>
</dbReference>
<dbReference type="InterPro" id="IPR003593">
    <property type="entry name" value="AAA+_ATPase"/>
</dbReference>
<dbReference type="InterPro" id="IPR002197">
    <property type="entry name" value="HTH_Fis"/>
</dbReference>
<proteinExistence type="predicted"/>
<gene>
    <name evidence="9" type="ORF">SAMN05444391_0358</name>
</gene>
<keyword evidence="2" id="KW-0067">ATP-binding</keyword>
<dbReference type="InterPro" id="IPR035965">
    <property type="entry name" value="PAS-like_dom_sf"/>
</dbReference>
<organism evidence="9 10">
    <name type="scientific">Thermocrinis minervae</name>
    <dbReference type="NCBI Taxonomy" id="381751"/>
    <lineage>
        <taxon>Bacteria</taxon>
        <taxon>Pseudomonadati</taxon>
        <taxon>Aquificota</taxon>
        <taxon>Aquificia</taxon>
        <taxon>Aquificales</taxon>
        <taxon>Aquificaceae</taxon>
        <taxon>Thermocrinis</taxon>
    </lineage>
</organism>
<dbReference type="Pfam" id="PF00158">
    <property type="entry name" value="Sigma54_activat"/>
    <property type="match status" value="1"/>
</dbReference>
<sequence length="517" mass="58830">MEGNILEGLFDGVLIINRERRIVYANQSAKRLLGVEEGQECRGLFSICSSCPMEILEDTGGVQVYDVTTAKGSHVCWSMSPHHEGVIEIFRDVSRVISYMEEVRRQKEFVQVVLDSLVEGVLILNLEGRIVDHNQRAKDVLCREFTEIRGMHISDVIRLSMDDLPPIGERVDVYIDTPCGRRKASVLVSKLKEGEGYVVSFYLVPELLLPEGEGPTFVSKSPKFLNVLEKVKLVAELDVNVLITGETGVGKEVIARLIHQLSPRRDKPMVTINLPSIPKDLVEAELFGYEKGAFTGAVQSREGFFELAHKGTLFLDEVTEIPVEVQAKLLRAVEHKSFFRVGGRKEIRVDVRIIAATSADINKLIEEGKFRRDLYYRLNVFSIHIPPLRERKEDIPHLVNHFITKYSKLHNRKIKGVSPAVMKRFLEYDWPGNIRELENAIEHAIVVCSGTMIKEEDLPDSIRFSGLFDKHREPYNDERERIIEALRQAGGNKTLASKLLGMHRTTFWRKLKEYGLT</sequence>
<evidence type="ECO:0000256" key="2">
    <source>
        <dbReference type="ARBA" id="ARBA00022840"/>
    </source>
</evidence>
<evidence type="ECO:0000256" key="6">
    <source>
        <dbReference type="ARBA" id="ARBA00023163"/>
    </source>
</evidence>
<dbReference type="SMART" id="SM00091">
    <property type="entry name" value="PAS"/>
    <property type="match status" value="2"/>
</dbReference>
<dbReference type="Pfam" id="PF13188">
    <property type="entry name" value="PAS_8"/>
    <property type="match status" value="1"/>
</dbReference>
<dbReference type="SMART" id="SM00382">
    <property type="entry name" value="AAA"/>
    <property type="match status" value="1"/>
</dbReference>
<evidence type="ECO:0000313" key="9">
    <source>
        <dbReference type="EMBL" id="SHK22812.1"/>
    </source>
</evidence>
<dbReference type="SUPFAM" id="SSF46689">
    <property type="entry name" value="Homeodomain-like"/>
    <property type="match status" value="1"/>
</dbReference>
<dbReference type="Gene3D" id="1.10.8.60">
    <property type="match status" value="1"/>
</dbReference>
<dbReference type="InterPro" id="IPR009057">
    <property type="entry name" value="Homeodomain-like_sf"/>
</dbReference>
<dbReference type="InterPro" id="IPR025662">
    <property type="entry name" value="Sigma_54_int_dom_ATP-bd_1"/>
</dbReference>
<dbReference type="InterPro" id="IPR058031">
    <property type="entry name" value="AAA_lid_NorR"/>
</dbReference>
<dbReference type="Pfam" id="PF02954">
    <property type="entry name" value="HTH_8"/>
    <property type="match status" value="1"/>
</dbReference>
<dbReference type="SUPFAM" id="SSF52540">
    <property type="entry name" value="P-loop containing nucleoside triphosphate hydrolases"/>
    <property type="match status" value="1"/>
</dbReference>
<dbReference type="Gene3D" id="3.30.450.20">
    <property type="entry name" value="PAS domain"/>
    <property type="match status" value="2"/>
</dbReference>
<dbReference type="PROSITE" id="PS00676">
    <property type="entry name" value="SIGMA54_INTERACT_2"/>
    <property type="match status" value="1"/>
</dbReference>
<dbReference type="InterPro" id="IPR002078">
    <property type="entry name" value="Sigma_54_int"/>
</dbReference>
<dbReference type="CDD" id="cd00009">
    <property type="entry name" value="AAA"/>
    <property type="match status" value="1"/>
</dbReference>
<dbReference type="PROSITE" id="PS50045">
    <property type="entry name" value="SIGMA54_INTERACT_4"/>
    <property type="match status" value="1"/>
</dbReference>
<dbReference type="InterPro" id="IPR025943">
    <property type="entry name" value="Sigma_54_int_dom_ATP-bd_2"/>
</dbReference>
<dbReference type="FunFam" id="1.10.8.60:FF:000014">
    <property type="entry name" value="DNA-binding transcriptional regulator NtrC"/>
    <property type="match status" value="1"/>
</dbReference>
<dbReference type="Pfam" id="PF25601">
    <property type="entry name" value="AAA_lid_14"/>
    <property type="match status" value="1"/>
</dbReference>
<evidence type="ECO:0000259" key="7">
    <source>
        <dbReference type="PROSITE" id="PS50045"/>
    </source>
</evidence>
<dbReference type="Gene3D" id="1.10.10.60">
    <property type="entry name" value="Homeodomain-like"/>
    <property type="match status" value="1"/>
</dbReference>
<reference evidence="9 10" key="1">
    <citation type="submission" date="2016-11" db="EMBL/GenBank/DDBJ databases">
        <authorList>
            <person name="Jaros S."/>
            <person name="Januszkiewicz K."/>
            <person name="Wedrychowicz H."/>
        </authorList>
    </citation>
    <scope>NUCLEOTIDE SEQUENCE [LARGE SCALE GENOMIC DNA]</scope>
    <source>
        <strain evidence="9 10">DSM 19557</strain>
    </source>
</reference>
<evidence type="ECO:0000256" key="3">
    <source>
        <dbReference type="ARBA" id="ARBA00023015"/>
    </source>
</evidence>
<keyword evidence="5" id="KW-0010">Activator</keyword>
<keyword evidence="3" id="KW-0805">Transcription regulation</keyword>
<dbReference type="FunFam" id="3.40.50.300:FF:000006">
    <property type="entry name" value="DNA-binding transcriptional regulator NtrC"/>
    <property type="match status" value="1"/>
</dbReference>
<dbReference type="PANTHER" id="PTHR32071:SF119">
    <property type="entry name" value="SIGMA L-DEPENDENT TRANSCRIPTIONAL REGULATOR YPLP-RELATED"/>
    <property type="match status" value="1"/>
</dbReference>
<dbReference type="STRING" id="381751.SAMN05444391_0358"/>
<feature type="domain" description="PAS" evidence="8">
    <location>
        <begin position="5"/>
        <end position="39"/>
    </location>
</feature>
<protein>
    <submittedName>
        <fullName evidence="9">Transcriptional regulator containing PAS, AAA-type ATPase, and DNA-binding Fis domains</fullName>
    </submittedName>
</protein>
<evidence type="ECO:0000259" key="8">
    <source>
        <dbReference type="PROSITE" id="PS50112"/>
    </source>
</evidence>
<dbReference type="GO" id="GO:0043565">
    <property type="term" value="F:sequence-specific DNA binding"/>
    <property type="evidence" value="ECO:0007669"/>
    <property type="project" value="InterPro"/>
</dbReference>
<dbReference type="PROSITE" id="PS50112">
    <property type="entry name" value="PAS"/>
    <property type="match status" value="1"/>
</dbReference>
<dbReference type="PROSITE" id="PS00675">
    <property type="entry name" value="SIGMA54_INTERACT_1"/>
    <property type="match status" value="1"/>
</dbReference>
<dbReference type="InterPro" id="IPR027417">
    <property type="entry name" value="P-loop_NTPase"/>
</dbReference>
<keyword evidence="1" id="KW-0547">Nucleotide-binding</keyword>
<keyword evidence="4 9" id="KW-0238">DNA-binding</keyword>
<dbReference type="PRINTS" id="PR01590">
    <property type="entry name" value="HTHFIS"/>
</dbReference>